<dbReference type="InterPro" id="IPR016181">
    <property type="entry name" value="Acyl_CoA_acyltransferase"/>
</dbReference>
<protein>
    <submittedName>
        <fullName evidence="5">Ribosomal-protein-alanine N-acetyltransferase</fullName>
    </submittedName>
</protein>
<dbReference type="Pfam" id="PF13302">
    <property type="entry name" value="Acetyltransf_3"/>
    <property type="match status" value="1"/>
</dbReference>
<keyword evidence="2" id="KW-0012">Acyltransferase</keyword>
<keyword evidence="6" id="KW-1185">Reference proteome</keyword>
<dbReference type="PANTHER" id="PTHR43792:SF8">
    <property type="entry name" value="[RIBOSOMAL PROTEIN US5]-ALANINE N-ACETYLTRANSFERASE"/>
    <property type="match status" value="1"/>
</dbReference>
<evidence type="ECO:0000259" key="4">
    <source>
        <dbReference type="PROSITE" id="PS51186"/>
    </source>
</evidence>
<dbReference type="InterPro" id="IPR000182">
    <property type="entry name" value="GNAT_dom"/>
</dbReference>
<dbReference type="STRING" id="459525.SAMN04488137_2240"/>
<sequence>MEKHAELFHSLEGNNIYFKSLSVKDVQEIHNYASDQEVSQFIGWNLMSTLEETRRYIEVMLKREAEGTHLYSSVVEKHTDAVIGTAMIFNFDNKANNAEVGYVLNKHHWGKGYGRELVALMSNFAFSSLQLHKLHAILVDANIGSARILEKNQYELEGRLKDHYFIENTYYDALLFGKILTSESSFC</sequence>
<dbReference type="OrthoDB" id="9785602at2"/>
<evidence type="ECO:0000256" key="1">
    <source>
        <dbReference type="ARBA" id="ARBA00022679"/>
    </source>
</evidence>
<comment type="similarity">
    <text evidence="3">Belongs to the acetyltransferase family. RimJ subfamily.</text>
</comment>
<gene>
    <name evidence="5" type="ORF">SAMN04488137_2240</name>
</gene>
<dbReference type="AlphaFoldDB" id="A0A1G9WKZ9"/>
<evidence type="ECO:0000256" key="3">
    <source>
        <dbReference type="ARBA" id="ARBA00038502"/>
    </source>
</evidence>
<dbReference type="SUPFAM" id="SSF55729">
    <property type="entry name" value="Acyl-CoA N-acyltransferases (Nat)"/>
    <property type="match status" value="1"/>
</dbReference>
<evidence type="ECO:0000313" key="5">
    <source>
        <dbReference type="EMBL" id="SDM85149.1"/>
    </source>
</evidence>
<dbReference type="InterPro" id="IPR051531">
    <property type="entry name" value="N-acetyltransferase"/>
</dbReference>
<dbReference type="PANTHER" id="PTHR43792">
    <property type="entry name" value="GNAT FAMILY, PUTATIVE (AFU_ORTHOLOGUE AFUA_3G00765)-RELATED-RELATED"/>
    <property type="match status" value="1"/>
</dbReference>
<name>A0A1G9WKZ9_9BACL</name>
<organism evidence="5 6">
    <name type="scientific">Fictibacillus solisalsi</name>
    <dbReference type="NCBI Taxonomy" id="459525"/>
    <lineage>
        <taxon>Bacteria</taxon>
        <taxon>Bacillati</taxon>
        <taxon>Bacillota</taxon>
        <taxon>Bacilli</taxon>
        <taxon>Bacillales</taxon>
        <taxon>Fictibacillaceae</taxon>
        <taxon>Fictibacillus</taxon>
    </lineage>
</organism>
<dbReference type="GO" id="GO:0005737">
    <property type="term" value="C:cytoplasm"/>
    <property type="evidence" value="ECO:0007669"/>
    <property type="project" value="TreeGrafter"/>
</dbReference>
<dbReference type="PROSITE" id="PS51186">
    <property type="entry name" value="GNAT"/>
    <property type="match status" value="1"/>
</dbReference>
<evidence type="ECO:0000256" key="2">
    <source>
        <dbReference type="ARBA" id="ARBA00023315"/>
    </source>
</evidence>
<dbReference type="EMBL" id="FNHW01000001">
    <property type="protein sequence ID" value="SDM85149.1"/>
    <property type="molecule type" value="Genomic_DNA"/>
</dbReference>
<dbReference type="GO" id="GO:0008999">
    <property type="term" value="F:protein-N-terminal-alanine acetyltransferase activity"/>
    <property type="evidence" value="ECO:0007669"/>
    <property type="project" value="TreeGrafter"/>
</dbReference>
<proteinExistence type="inferred from homology"/>
<accession>A0A1G9WKZ9</accession>
<feature type="domain" description="N-acetyltransferase" evidence="4">
    <location>
        <begin position="16"/>
        <end position="177"/>
    </location>
</feature>
<dbReference type="Gene3D" id="3.40.630.30">
    <property type="match status" value="1"/>
</dbReference>
<keyword evidence="1 5" id="KW-0808">Transferase</keyword>
<dbReference type="RefSeq" id="WP_090234570.1">
    <property type="nucleotide sequence ID" value="NZ_FNHW01000001.1"/>
</dbReference>
<dbReference type="Proteomes" id="UP000199544">
    <property type="component" value="Unassembled WGS sequence"/>
</dbReference>
<evidence type="ECO:0000313" key="6">
    <source>
        <dbReference type="Proteomes" id="UP000199544"/>
    </source>
</evidence>
<reference evidence="6" key="1">
    <citation type="submission" date="2016-10" db="EMBL/GenBank/DDBJ databases">
        <authorList>
            <person name="Varghese N."/>
            <person name="Submissions S."/>
        </authorList>
    </citation>
    <scope>NUCLEOTIDE SEQUENCE [LARGE SCALE GENOMIC DNA]</scope>
    <source>
        <strain evidence="6">CGMCC 1.6854</strain>
    </source>
</reference>